<keyword evidence="4" id="KW-1185">Reference proteome</keyword>
<comment type="caution">
    <text evidence="3">The sequence shown here is derived from an EMBL/GenBank/DDBJ whole genome shotgun (WGS) entry which is preliminary data.</text>
</comment>
<evidence type="ECO:0000313" key="4">
    <source>
        <dbReference type="Proteomes" id="UP000297910"/>
    </source>
</evidence>
<accession>A0A4Z1FM65</accession>
<dbReference type="AlphaFoldDB" id="A0A4Z1FM65"/>
<dbReference type="Proteomes" id="UP000297910">
    <property type="component" value="Unassembled WGS sequence"/>
</dbReference>
<evidence type="ECO:0000256" key="2">
    <source>
        <dbReference type="SAM" id="MobiDB-lite"/>
    </source>
</evidence>
<feature type="region of interest" description="Disordered" evidence="2">
    <location>
        <begin position="458"/>
        <end position="477"/>
    </location>
</feature>
<keyword evidence="1" id="KW-0175">Coiled coil</keyword>
<feature type="compositionally biased region" description="Polar residues" evidence="2">
    <location>
        <begin position="16"/>
        <end position="29"/>
    </location>
</feature>
<feature type="coiled-coil region" evidence="1">
    <location>
        <begin position="110"/>
        <end position="179"/>
    </location>
</feature>
<feature type="coiled-coil region" evidence="1">
    <location>
        <begin position="208"/>
        <end position="235"/>
    </location>
</feature>
<protein>
    <submittedName>
        <fullName evidence="3">Uncharacterized protein</fullName>
    </submittedName>
</protein>
<feature type="region of interest" description="Disordered" evidence="2">
    <location>
        <begin position="1"/>
        <end position="29"/>
    </location>
</feature>
<evidence type="ECO:0000313" key="3">
    <source>
        <dbReference type="EMBL" id="TGO25934.1"/>
    </source>
</evidence>
<reference evidence="3 4" key="1">
    <citation type="submission" date="2017-12" db="EMBL/GenBank/DDBJ databases">
        <title>Comparative genomics of Botrytis spp.</title>
        <authorList>
            <person name="Valero-Jimenez C.A."/>
            <person name="Tapia P."/>
            <person name="Veloso J."/>
            <person name="Silva-Moreno E."/>
            <person name="Staats M."/>
            <person name="Valdes J.H."/>
            <person name="Van Kan J.A.L."/>
        </authorList>
    </citation>
    <scope>NUCLEOTIDE SEQUENCE [LARGE SCALE GENOMIC DNA]</scope>
    <source>
        <strain evidence="3 4">Bp0003</strain>
    </source>
</reference>
<evidence type="ECO:0000256" key="1">
    <source>
        <dbReference type="SAM" id="Coils"/>
    </source>
</evidence>
<organism evidence="3 4">
    <name type="scientific">Botrytis paeoniae</name>
    <dbReference type="NCBI Taxonomy" id="278948"/>
    <lineage>
        <taxon>Eukaryota</taxon>
        <taxon>Fungi</taxon>
        <taxon>Dikarya</taxon>
        <taxon>Ascomycota</taxon>
        <taxon>Pezizomycotina</taxon>
        <taxon>Leotiomycetes</taxon>
        <taxon>Helotiales</taxon>
        <taxon>Sclerotiniaceae</taxon>
        <taxon>Botrytis</taxon>
    </lineage>
</organism>
<name>A0A4Z1FM65_9HELO</name>
<proteinExistence type="predicted"/>
<gene>
    <name evidence="3" type="ORF">BPAE_0069g00060</name>
</gene>
<sequence>MDETHHFLDDLPAMQSPETPRSDNPSLTMHDNQYLHDGSADYRYQEAYHPQVGEERIQVMLESTLIDIRDQLTNNLYNLRHDIELQVRAEQVQFEQLFNAQEPNDHESNAARLNNERQELDRQIEVLRAQINQMREDCESREHFRSELDEELNQAQEKRQILVEERADLKGQLAKLKGECWDCQRITEGRMKEYRALHERYGAFVGKHADILGDLEAAEQQRKKFQDQIAKYREIIRKNPNASGTEPEDATIIKAFSNLHEGAQRVIMKFCTMDQPPRQVAPPTRHQFSLPNFWNGHLNTREIQNRVRAEMFWYLSDSLLLVRSFGLEGIEKRSEVQGRTIEKGLRDFEDKIELAASDPQDHADIATWRTATLKSAKVLHAKASSDHANYVAETANELNSFLAPIRIQHEDVNIDLREQQKLKEHLMQLCRDSHDLTLLLRGCRNTYRCEIQEQGKLMDPEEAEAQDKERRQIPRGENEGEQVVAYTLFGALVRIPEGNPKNRVVLQKSWVVLQCD</sequence>
<dbReference type="EMBL" id="PQXI01000069">
    <property type="protein sequence ID" value="TGO25934.1"/>
    <property type="molecule type" value="Genomic_DNA"/>
</dbReference>